<evidence type="ECO:0000313" key="1">
    <source>
        <dbReference type="EMBL" id="ALF53302.1"/>
    </source>
</evidence>
<dbReference type="STRING" id="224013.ACX27_11350"/>
<dbReference type="Proteomes" id="UP000062645">
    <property type="component" value="Chromosome"/>
</dbReference>
<dbReference type="AlphaFoldDB" id="A0A0M4SR93"/>
<organism evidence="1 2">
    <name type="scientific">Nostoc piscinale CENA21</name>
    <dbReference type="NCBI Taxonomy" id="224013"/>
    <lineage>
        <taxon>Bacteria</taxon>
        <taxon>Bacillati</taxon>
        <taxon>Cyanobacteriota</taxon>
        <taxon>Cyanophyceae</taxon>
        <taxon>Nostocales</taxon>
        <taxon>Nostocaceae</taxon>
        <taxon>Nostoc</taxon>
    </lineage>
</organism>
<accession>A0A0M4SR93</accession>
<protein>
    <submittedName>
        <fullName evidence="1">Uncharacterized protein</fullName>
    </submittedName>
</protein>
<evidence type="ECO:0000313" key="2">
    <source>
        <dbReference type="Proteomes" id="UP000062645"/>
    </source>
</evidence>
<gene>
    <name evidence="1" type="ORF">ACX27_11350</name>
</gene>
<reference evidence="2" key="1">
    <citation type="submission" date="2015-07" db="EMBL/GenBank/DDBJ databases">
        <title>Genome Of Nitrogen-Fixing Cyanobacterium Nostoc piscinale CENA21 From Solimoes/Amazon River Floodplain Sediments And Comparative Genomics To Uncover Biosynthetic Natural Products Potential.</title>
        <authorList>
            <person name="Leao T.F."/>
            <person name="Leao P.N."/>
            <person name="Guimaraes P.I."/>
            <person name="de Melo A.G.C."/>
            <person name="Ramos R.T.J."/>
            <person name="Silva A."/>
            <person name="Fiore M.F."/>
            <person name="Schneider M.P.C."/>
        </authorList>
    </citation>
    <scope>NUCLEOTIDE SEQUENCE [LARGE SCALE GENOMIC DNA]</scope>
    <source>
        <strain evidence="2">CENA21</strain>
    </source>
</reference>
<reference evidence="1 2" key="2">
    <citation type="journal article" date="2016" name="Genome Announc.">
        <title>Draft Genome Sequence of the N2-Fixing Cyanobacterium Nostoc piscinale CENA21, Isolated from the Brazilian Amazon Floodplain.</title>
        <authorList>
            <person name="Leao T."/>
            <person name="Guimaraes P.I."/>
            <person name="de Melo A.G."/>
            <person name="Ramos R.T."/>
            <person name="Leao P.N."/>
            <person name="Silva A."/>
            <person name="Fiore M.F."/>
            <person name="Schneider M.P."/>
        </authorList>
    </citation>
    <scope>NUCLEOTIDE SEQUENCE [LARGE SCALE GENOMIC DNA]</scope>
    <source>
        <strain evidence="1 2">CENA21</strain>
    </source>
</reference>
<dbReference type="RefSeq" id="WP_062292199.1">
    <property type="nucleotide sequence ID" value="NZ_CP012036.1"/>
</dbReference>
<name>A0A0M4SR93_9NOSO</name>
<keyword evidence="2" id="KW-1185">Reference proteome</keyword>
<sequence length="124" mass="14199">MNQPYLSPDDLPSHKTTLISEVLLSQLEETVKQRFFAVCDRTVRLLLSSCHWYFKINSGILILIMVCHDIESYQNIMMTVPHLAEKLKQFANQAKISISSPVNQGVPWVISVNDIFFGEESSER</sequence>
<proteinExistence type="predicted"/>
<dbReference type="EMBL" id="CP012036">
    <property type="protein sequence ID" value="ALF53302.1"/>
    <property type="molecule type" value="Genomic_DNA"/>
</dbReference>
<dbReference type="PATRIC" id="fig|224013.5.peg.2740"/>
<dbReference type="KEGG" id="npz:ACX27_11350"/>
<dbReference type="OrthoDB" id="531116at2"/>